<evidence type="ECO:0000313" key="2">
    <source>
        <dbReference type="Proteomes" id="UP000827986"/>
    </source>
</evidence>
<protein>
    <submittedName>
        <fullName evidence="1">Uncharacterized protein</fullName>
    </submittedName>
</protein>
<dbReference type="Proteomes" id="UP000827986">
    <property type="component" value="Unassembled WGS sequence"/>
</dbReference>
<accession>A0A9D3WZT1</accession>
<dbReference type="EMBL" id="JAHDVG010000483">
    <property type="protein sequence ID" value="KAH1170796.1"/>
    <property type="molecule type" value="Genomic_DNA"/>
</dbReference>
<name>A0A9D3WZT1_9SAUR</name>
<evidence type="ECO:0000313" key="1">
    <source>
        <dbReference type="EMBL" id="KAH1170796.1"/>
    </source>
</evidence>
<organism evidence="1 2">
    <name type="scientific">Mauremys mutica</name>
    <name type="common">yellowpond turtle</name>
    <dbReference type="NCBI Taxonomy" id="74926"/>
    <lineage>
        <taxon>Eukaryota</taxon>
        <taxon>Metazoa</taxon>
        <taxon>Chordata</taxon>
        <taxon>Craniata</taxon>
        <taxon>Vertebrata</taxon>
        <taxon>Euteleostomi</taxon>
        <taxon>Archelosauria</taxon>
        <taxon>Testudinata</taxon>
        <taxon>Testudines</taxon>
        <taxon>Cryptodira</taxon>
        <taxon>Durocryptodira</taxon>
        <taxon>Testudinoidea</taxon>
        <taxon>Geoemydidae</taxon>
        <taxon>Geoemydinae</taxon>
        <taxon>Mauremys</taxon>
    </lineage>
</organism>
<sequence>MGSQSRESAIEDSAAAFCTDWSFLSTEGFMPRFRFSQLFIQELISSKHWAIMVVMMWSYVVKVGRLCPILANEDLASVIHAFVTSWLDYSNA</sequence>
<proteinExistence type="predicted"/>
<gene>
    <name evidence="1" type="ORF">KIL84_006414</name>
</gene>
<keyword evidence="2" id="KW-1185">Reference proteome</keyword>
<comment type="caution">
    <text evidence="1">The sequence shown here is derived from an EMBL/GenBank/DDBJ whole genome shotgun (WGS) entry which is preliminary data.</text>
</comment>
<dbReference type="AlphaFoldDB" id="A0A9D3WZT1"/>
<reference evidence="1" key="1">
    <citation type="submission" date="2021-09" db="EMBL/GenBank/DDBJ databases">
        <title>The genome of Mauremys mutica provides insights into the evolution of semi-aquatic lifestyle.</title>
        <authorList>
            <person name="Gong S."/>
            <person name="Gao Y."/>
        </authorList>
    </citation>
    <scope>NUCLEOTIDE SEQUENCE</scope>
    <source>
        <strain evidence="1">MM-2020</strain>
        <tissue evidence="1">Muscle</tissue>
    </source>
</reference>